<dbReference type="Gene3D" id="1.10.10.10">
    <property type="entry name" value="Winged helix-like DNA-binding domain superfamily/Winged helix DNA-binding domain"/>
    <property type="match status" value="1"/>
</dbReference>
<dbReference type="SUPFAM" id="SSF46689">
    <property type="entry name" value="Homeodomain-like"/>
    <property type="match status" value="1"/>
</dbReference>
<dbReference type="InterPro" id="IPR009057">
    <property type="entry name" value="Homeodomain-like_sf"/>
</dbReference>
<sequence length="91" mass="10523">MPQLSKEDKTRTTDHFEIGQSQKDIALRFNTLAGTVSEIIRRYMNEGTVERKQGTGKLHISTNRTRRLLQKILKSNRGITRAEIQKKLLTK</sequence>
<name>A0A367IQI7_RHIST</name>
<evidence type="ECO:0000313" key="2">
    <source>
        <dbReference type="Proteomes" id="UP000253551"/>
    </source>
</evidence>
<comment type="caution">
    <text evidence="1">The sequence shown here is derived from an EMBL/GenBank/DDBJ whole genome shotgun (WGS) entry which is preliminary data.</text>
</comment>
<evidence type="ECO:0000313" key="1">
    <source>
        <dbReference type="EMBL" id="RCH79948.1"/>
    </source>
</evidence>
<dbReference type="EMBL" id="PJQM01006271">
    <property type="protein sequence ID" value="RCH79948.1"/>
    <property type="molecule type" value="Genomic_DNA"/>
</dbReference>
<protein>
    <submittedName>
        <fullName evidence="1">Uncharacterized protein</fullName>
    </submittedName>
</protein>
<keyword evidence="2" id="KW-1185">Reference proteome</keyword>
<dbReference type="AlphaFoldDB" id="A0A367IQI7"/>
<accession>A0A367IQI7</accession>
<proteinExistence type="predicted"/>
<gene>
    <name evidence="1" type="ORF">CU098_008240</name>
</gene>
<dbReference type="InterPro" id="IPR036388">
    <property type="entry name" value="WH-like_DNA-bd_sf"/>
</dbReference>
<reference evidence="1 2" key="1">
    <citation type="journal article" date="2018" name="G3 (Bethesda)">
        <title>Phylogenetic and Phylogenomic Definition of Rhizopus Species.</title>
        <authorList>
            <person name="Gryganskyi A.P."/>
            <person name="Golan J."/>
            <person name="Dolatabadi S."/>
            <person name="Mondo S."/>
            <person name="Robb S."/>
            <person name="Idnurm A."/>
            <person name="Muszewska A."/>
            <person name="Steczkiewicz K."/>
            <person name="Masonjones S."/>
            <person name="Liao H.L."/>
            <person name="Gajdeczka M.T."/>
            <person name="Anike F."/>
            <person name="Vuek A."/>
            <person name="Anishchenko I.M."/>
            <person name="Voigt K."/>
            <person name="de Hoog G.S."/>
            <person name="Smith M.E."/>
            <person name="Heitman J."/>
            <person name="Vilgalys R."/>
            <person name="Stajich J.E."/>
        </authorList>
    </citation>
    <scope>NUCLEOTIDE SEQUENCE [LARGE SCALE GENOMIC DNA]</scope>
    <source>
        <strain evidence="1 2">LSU 92-RS-03</strain>
    </source>
</reference>
<feature type="non-terminal residue" evidence="1">
    <location>
        <position position="91"/>
    </location>
</feature>
<dbReference type="OrthoDB" id="6819252at2759"/>
<organism evidence="1 2">
    <name type="scientific">Rhizopus stolonifer</name>
    <name type="common">Rhizopus nigricans</name>
    <dbReference type="NCBI Taxonomy" id="4846"/>
    <lineage>
        <taxon>Eukaryota</taxon>
        <taxon>Fungi</taxon>
        <taxon>Fungi incertae sedis</taxon>
        <taxon>Mucoromycota</taxon>
        <taxon>Mucoromycotina</taxon>
        <taxon>Mucoromycetes</taxon>
        <taxon>Mucorales</taxon>
        <taxon>Mucorineae</taxon>
        <taxon>Rhizopodaceae</taxon>
        <taxon>Rhizopus</taxon>
    </lineage>
</organism>
<dbReference type="Proteomes" id="UP000253551">
    <property type="component" value="Unassembled WGS sequence"/>
</dbReference>